<protein>
    <submittedName>
        <fullName evidence="7">LysE family translocator</fullName>
    </submittedName>
</protein>
<evidence type="ECO:0000256" key="5">
    <source>
        <dbReference type="ARBA" id="ARBA00023136"/>
    </source>
</evidence>
<keyword evidence="4 6" id="KW-1133">Transmembrane helix</keyword>
<dbReference type="InterPro" id="IPR001123">
    <property type="entry name" value="LeuE-type"/>
</dbReference>
<evidence type="ECO:0000256" key="4">
    <source>
        <dbReference type="ARBA" id="ARBA00022989"/>
    </source>
</evidence>
<sequence length="210" mass="22617">MKLLEFIVASSLLTLMPGPDILFVMAQSIVQGRKTGIAVALGLCSGLFVHTALAALGISLIIASSPILFAAIRYAGIAYLIYMGIVSLRSRNDASVSIADSTATLQNESAGTFGKLYRTGITMNLLNPKIILFFLAFFPQFLDKTSATPRIDILILGTTFAAVAITIFTIVALVADWVSARFGARQVPPATLAWIRAGVYWTIAMLFLFY</sequence>
<evidence type="ECO:0000256" key="3">
    <source>
        <dbReference type="ARBA" id="ARBA00022692"/>
    </source>
</evidence>
<evidence type="ECO:0000313" key="7">
    <source>
        <dbReference type="EMBL" id="MBC5616131.1"/>
    </source>
</evidence>
<feature type="transmembrane region" description="Helical" evidence="6">
    <location>
        <begin position="67"/>
        <end position="88"/>
    </location>
</feature>
<dbReference type="Pfam" id="PF01810">
    <property type="entry name" value="LysE"/>
    <property type="match status" value="1"/>
</dbReference>
<dbReference type="RefSeq" id="WP_118655436.1">
    <property type="nucleotide sequence ID" value="NZ_JACOOK010000002.1"/>
</dbReference>
<gene>
    <name evidence="7" type="ORF">H8S08_03740</name>
</gene>
<comment type="subcellular location">
    <subcellularLocation>
        <location evidence="1">Cell membrane</location>
        <topology evidence="1">Multi-pass membrane protein</topology>
    </subcellularLocation>
</comment>
<feature type="transmembrane region" description="Helical" evidence="6">
    <location>
        <begin position="37"/>
        <end position="61"/>
    </location>
</feature>
<evidence type="ECO:0000256" key="2">
    <source>
        <dbReference type="ARBA" id="ARBA00022475"/>
    </source>
</evidence>
<reference evidence="7 8" key="1">
    <citation type="submission" date="2020-08" db="EMBL/GenBank/DDBJ databases">
        <title>Genome public.</title>
        <authorList>
            <person name="Liu C."/>
            <person name="Sun Q."/>
        </authorList>
    </citation>
    <scope>NUCLEOTIDE SEQUENCE [LARGE SCALE GENOMIC DNA]</scope>
    <source>
        <strain evidence="7 8">New-7</strain>
    </source>
</reference>
<accession>A0ABR7CKE7</accession>
<dbReference type="PIRSF" id="PIRSF006324">
    <property type="entry name" value="LeuE"/>
    <property type="match status" value="1"/>
</dbReference>
<dbReference type="EMBL" id="JACOOK010000002">
    <property type="protein sequence ID" value="MBC5616131.1"/>
    <property type="molecule type" value="Genomic_DNA"/>
</dbReference>
<feature type="transmembrane region" description="Helical" evidence="6">
    <location>
        <begin position="125"/>
        <end position="142"/>
    </location>
</feature>
<feature type="transmembrane region" description="Helical" evidence="6">
    <location>
        <begin position="154"/>
        <end position="178"/>
    </location>
</feature>
<keyword evidence="5 6" id="KW-0472">Membrane</keyword>
<keyword evidence="8" id="KW-1185">Reference proteome</keyword>
<dbReference type="PANTHER" id="PTHR30086:SF20">
    <property type="entry name" value="ARGININE EXPORTER PROTEIN ARGO-RELATED"/>
    <property type="match status" value="1"/>
</dbReference>
<organism evidence="7 8">
    <name type="scientific">Alistipes hominis</name>
    <dbReference type="NCBI Taxonomy" id="2763015"/>
    <lineage>
        <taxon>Bacteria</taxon>
        <taxon>Pseudomonadati</taxon>
        <taxon>Bacteroidota</taxon>
        <taxon>Bacteroidia</taxon>
        <taxon>Bacteroidales</taxon>
        <taxon>Rikenellaceae</taxon>
        <taxon>Alistipes</taxon>
    </lineage>
</organism>
<feature type="transmembrane region" description="Helical" evidence="6">
    <location>
        <begin position="190"/>
        <end position="209"/>
    </location>
</feature>
<dbReference type="Proteomes" id="UP000636891">
    <property type="component" value="Unassembled WGS sequence"/>
</dbReference>
<evidence type="ECO:0000256" key="1">
    <source>
        <dbReference type="ARBA" id="ARBA00004651"/>
    </source>
</evidence>
<proteinExistence type="predicted"/>
<feature type="transmembrane region" description="Helical" evidence="6">
    <location>
        <begin position="6"/>
        <end position="25"/>
    </location>
</feature>
<evidence type="ECO:0000256" key="6">
    <source>
        <dbReference type="SAM" id="Phobius"/>
    </source>
</evidence>
<keyword evidence="3 6" id="KW-0812">Transmembrane</keyword>
<name>A0ABR7CKE7_9BACT</name>
<comment type="caution">
    <text evidence="7">The sequence shown here is derived from an EMBL/GenBank/DDBJ whole genome shotgun (WGS) entry which is preliminary data.</text>
</comment>
<keyword evidence="2" id="KW-1003">Cell membrane</keyword>
<evidence type="ECO:0000313" key="8">
    <source>
        <dbReference type="Proteomes" id="UP000636891"/>
    </source>
</evidence>
<dbReference type="PANTHER" id="PTHR30086">
    <property type="entry name" value="ARGININE EXPORTER PROTEIN ARGO"/>
    <property type="match status" value="1"/>
</dbReference>